<dbReference type="InterPro" id="IPR050993">
    <property type="entry name" value="Isochorismatase_domain"/>
</dbReference>
<organism evidence="2">
    <name type="scientific">Peptoniphilus harei</name>
    <dbReference type="NCBI Taxonomy" id="54005"/>
    <lineage>
        <taxon>Bacteria</taxon>
        <taxon>Bacillati</taxon>
        <taxon>Bacillota</taxon>
        <taxon>Tissierellia</taxon>
        <taxon>Tissierellales</taxon>
        <taxon>Peptoniphilaceae</taxon>
        <taxon>Peptoniphilus</taxon>
    </lineage>
</organism>
<feature type="domain" description="Isochorismatase-like" evidence="1">
    <location>
        <begin position="15"/>
        <end position="160"/>
    </location>
</feature>
<dbReference type="PANTHER" id="PTHR14119:SF3">
    <property type="entry name" value="ISOCHORISMATASE DOMAIN-CONTAINING PROTEIN 2"/>
    <property type="match status" value="1"/>
</dbReference>
<dbReference type="AlphaFoldDB" id="A0A133PM12"/>
<accession>A0A133PM12</accession>
<evidence type="ECO:0000259" key="1">
    <source>
        <dbReference type="Pfam" id="PF00857"/>
    </source>
</evidence>
<dbReference type="InterPro" id="IPR000868">
    <property type="entry name" value="Isochorismatase-like_dom"/>
</dbReference>
<comment type="caution">
    <text evidence="2">The sequence shown here is derived from an EMBL/GenBank/DDBJ whole genome shotgun (WGS) entry which is preliminary data.</text>
</comment>
<dbReference type="Gene3D" id="3.40.50.850">
    <property type="entry name" value="Isochorismatase-like"/>
    <property type="match status" value="1"/>
</dbReference>
<dbReference type="EMBL" id="LRQE01000034">
    <property type="protein sequence ID" value="KXA29581.1"/>
    <property type="molecule type" value="Genomic_DNA"/>
</dbReference>
<protein>
    <submittedName>
        <fullName evidence="2">Isochorismatase family protein</fullName>
    </submittedName>
</protein>
<dbReference type="InterPro" id="IPR036380">
    <property type="entry name" value="Isochorismatase-like_sf"/>
</dbReference>
<gene>
    <name evidence="2" type="ORF">HMPREF3229_01205</name>
</gene>
<evidence type="ECO:0000313" key="2">
    <source>
        <dbReference type="EMBL" id="KXA29581.1"/>
    </source>
</evidence>
<dbReference type="SUPFAM" id="SSF52499">
    <property type="entry name" value="Isochorismatase-like hydrolases"/>
    <property type="match status" value="1"/>
</dbReference>
<dbReference type="PATRIC" id="fig|54005.3.peg.1189"/>
<sequence length="183" mass="20468">MKNFHLNREDVVFTFIDIQDKLLKAMYNKDQIVKNSTVLAKVASTIGAEAIYTVQYPKGLGFTNEEVKAPLKDKKEFGKLTFNSYGDEEIKKEFDRLGKKQVVLCGMETHICVFQTVRALLEAGFEVFVAADALGSRSEENSKNGMELLREMGAVISNTETILFDLAGIAGTDEFKTLQKLII</sequence>
<dbReference type="Proteomes" id="UP000070174">
    <property type="component" value="Unassembled WGS sequence"/>
</dbReference>
<dbReference type="PANTHER" id="PTHR14119">
    <property type="entry name" value="HYDROLASE"/>
    <property type="match status" value="1"/>
</dbReference>
<name>A0A133PM12_9FIRM</name>
<dbReference type="RefSeq" id="WP_060800283.1">
    <property type="nucleotide sequence ID" value="NZ_JASOSC010000001.1"/>
</dbReference>
<dbReference type="Pfam" id="PF00857">
    <property type="entry name" value="Isochorismatase"/>
    <property type="match status" value="1"/>
</dbReference>
<evidence type="ECO:0000313" key="3">
    <source>
        <dbReference type="Proteomes" id="UP000070174"/>
    </source>
</evidence>
<reference evidence="2 3" key="1">
    <citation type="submission" date="2016-01" db="EMBL/GenBank/DDBJ databases">
        <authorList>
            <person name="Oliw E.H."/>
        </authorList>
    </citation>
    <scope>NUCLEOTIDE SEQUENCE [LARGE SCALE GENOMIC DNA]</scope>
    <source>
        <strain evidence="2 3">CMW7756A</strain>
    </source>
</reference>
<proteinExistence type="predicted"/>